<evidence type="ECO:0000259" key="6">
    <source>
        <dbReference type="SMART" id="SM00226"/>
    </source>
</evidence>
<dbReference type="Gene3D" id="3.40.50.2300">
    <property type="match status" value="1"/>
</dbReference>
<protein>
    <recommendedName>
        <fullName evidence="2">acid phosphatase</fullName>
        <ecNumber evidence="2">3.1.3.2</ecNumber>
    </recommendedName>
</protein>
<accession>A0AAV0D647</accession>
<dbReference type="PANTHER" id="PTHR47439">
    <property type="entry name" value="LOW MOLECULAR WEIGHT PHOSPHOTYROSINE PROTEIN PHOSPHATASE-RELATED"/>
    <property type="match status" value="1"/>
</dbReference>
<evidence type="ECO:0000256" key="3">
    <source>
        <dbReference type="ARBA" id="ARBA00022801"/>
    </source>
</evidence>
<dbReference type="Proteomes" id="UP001152523">
    <property type="component" value="Unassembled WGS sequence"/>
</dbReference>
<reference evidence="7" key="1">
    <citation type="submission" date="2022-07" db="EMBL/GenBank/DDBJ databases">
        <authorList>
            <person name="Macas J."/>
            <person name="Novak P."/>
            <person name="Neumann P."/>
        </authorList>
    </citation>
    <scope>NUCLEOTIDE SEQUENCE</scope>
</reference>
<comment type="similarity">
    <text evidence="1">Belongs to the low molecular weight phosphotyrosine protein phosphatase family.</text>
</comment>
<comment type="caution">
    <text evidence="7">The sequence shown here is derived from an EMBL/GenBank/DDBJ whole genome shotgun (WGS) entry which is preliminary data.</text>
</comment>
<dbReference type="InterPro" id="IPR036196">
    <property type="entry name" value="Ptyr_pPase_sf"/>
</dbReference>
<feature type="region of interest" description="Disordered" evidence="5">
    <location>
        <begin position="1"/>
        <end position="22"/>
    </location>
</feature>
<dbReference type="InterPro" id="IPR023485">
    <property type="entry name" value="Ptyr_pPase"/>
</dbReference>
<dbReference type="EC" id="3.1.3.2" evidence="2"/>
<dbReference type="PANTHER" id="PTHR47439:SF1">
    <property type="entry name" value="ACID PHOSPHATASE"/>
    <property type="match status" value="1"/>
</dbReference>
<name>A0AAV0D647_9ASTE</name>
<gene>
    <name evidence="7" type="ORF">CEPIT_LOCUS12678</name>
</gene>
<keyword evidence="3" id="KW-0378">Hydrolase</keyword>
<evidence type="ECO:0000256" key="5">
    <source>
        <dbReference type="SAM" id="MobiDB-lite"/>
    </source>
</evidence>
<dbReference type="PRINTS" id="PR00719">
    <property type="entry name" value="LMWPTPASE"/>
</dbReference>
<dbReference type="InterPro" id="IPR017867">
    <property type="entry name" value="Tyr_phospatase_low_mol_wt"/>
</dbReference>
<feature type="compositionally biased region" description="Polar residues" evidence="5">
    <location>
        <begin position="1"/>
        <end position="20"/>
    </location>
</feature>
<sequence>MRTLHSNSKALMPIPQSSKVPNPLPHLGPPLLSNLLPSRFPSLRSLPQTLRGPLTKAALMASSQSSGTHAGAEEPTKPFSVLFVCLGNICRSPAAEAVFRDLVKKRSLESRFYIDSAGTINYHEGSQADSRMRAAAKRRGIEITSISRPIRPSDFKDFNLIIAMDESNKSDILEQITRWSKREGLSVDVHEKVQLMCSYCEKHDETEVPDPYYGGPQGFEKVKPGTFQRDGGSMIYVLMCPQVMRVGSTIGRLCHLFKCLVHKAFTWAAPIWVDGPRRPRGTSAGSWE</sequence>
<dbReference type="Pfam" id="PF01451">
    <property type="entry name" value="LMWPc"/>
    <property type="match status" value="1"/>
</dbReference>
<dbReference type="AlphaFoldDB" id="A0AAV0D647"/>
<organism evidence="7 8">
    <name type="scientific">Cuscuta epithymum</name>
    <dbReference type="NCBI Taxonomy" id="186058"/>
    <lineage>
        <taxon>Eukaryota</taxon>
        <taxon>Viridiplantae</taxon>
        <taxon>Streptophyta</taxon>
        <taxon>Embryophyta</taxon>
        <taxon>Tracheophyta</taxon>
        <taxon>Spermatophyta</taxon>
        <taxon>Magnoliopsida</taxon>
        <taxon>eudicotyledons</taxon>
        <taxon>Gunneridae</taxon>
        <taxon>Pentapetalae</taxon>
        <taxon>asterids</taxon>
        <taxon>lamiids</taxon>
        <taxon>Solanales</taxon>
        <taxon>Convolvulaceae</taxon>
        <taxon>Cuscuteae</taxon>
        <taxon>Cuscuta</taxon>
        <taxon>Cuscuta subgen. Cuscuta</taxon>
    </lineage>
</organism>
<feature type="active site" description="Proton donor" evidence="4">
    <location>
        <position position="210"/>
    </location>
</feature>
<evidence type="ECO:0000313" key="8">
    <source>
        <dbReference type="Proteomes" id="UP001152523"/>
    </source>
</evidence>
<dbReference type="InterPro" id="IPR052995">
    <property type="entry name" value="LMW-PTP"/>
</dbReference>
<evidence type="ECO:0000256" key="2">
    <source>
        <dbReference type="ARBA" id="ARBA00012646"/>
    </source>
</evidence>
<dbReference type="CDD" id="cd16343">
    <property type="entry name" value="LMWPTP"/>
    <property type="match status" value="1"/>
</dbReference>
<evidence type="ECO:0000256" key="1">
    <source>
        <dbReference type="ARBA" id="ARBA00011063"/>
    </source>
</evidence>
<proteinExistence type="inferred from homology"/>
<dbReference type="GO" id="GO:0004725">
    <property type="term" value="F:protein tyrosine phosphatase activity"/>
    <property type="evidence" value="ECO:0007669"/>
    <property type="project" value="InterPro"/>
</dbReference>
<evidence type="ECO:0000313" key="7">
    <source>
        <dbReference type="EMBL" id="CAH9093812.1"/>
    </source>
</evidence>
<dbReference type="GO" id="GO:0003993">
    <property type="term" value="F:acid phosphatase activity"/>
    <property type="evidence" value="ECO:0007669"/>
    <property type="project" value="UniProtKB-EC"/>
</dbReference>
<feature type="active site" evidence="4">
    <location>
        <position position="91"/>
    </location>
</feature>
<dbReference type="EMBL" id="CAMAPF010000078">
    <property type="protein sequence ID" value="CAH9093812.1"/>
    <property type="molecule type" value="Genomic_DNA"/>
</dbReference>
<feature type="domain" description="Phosphotyrosine protein phosphatase I" evidence="6">
    <location>
        <begin position="79"/>
        <end position="224"/>
    </location>
</feature>
<keyword evidence="8" id="KW-1185">Reference proteome</keyword>
<dbReference type="SUPFAM" id="SSF52788">
    <property type="entry name" value="Phosphotyrosine protein phosphatases I"/>
    <property type="match status" value="1"/>
</dbReference>
<evidence type="ECO:0000256" key="4">
    <source>
        <dbReference type="PIRSR" id="PIRSR617867-1"/>
    </source>
</evidence>
<feature type="active site" description="Nucleophile" evidence="4">
    <location>
        <position position="85"/>
    </location>
</feature>
<dbReference type="SMART" id="SM00226">
    <property type="entry name" value="LMWPc"/>
    <property type="match status" value="1"/>
</dbReference>